<dbReference type="PANTHER" id="PTHR43884">
    <property type="entry name" value="ACYL-COA DEHYDROGENASE"/>
    <property type="match status" value="1"/>
</dbReference>
<dbReference type="InterPro" id="IPR046373">
    <property type="entry name" value="Acyl-CoA_Oxase/DH_mid-dom_sf"/>
</dbReference>
<dbReference type="InterPro" id="IPR009100">
    <property type="entry name" value="AcylCoA_DH/oxidase_NM_dom_sf"/>
</dbReference>
<dbReference type="SUPFAM" id="SSF47203">
    <property type="entry name" value="Acyl-CoA dehydrogenase C-terminal domain-like"/>
    <property type="match status" value="1"/>
</dbReference>
<evidence type="ECO:0000313" key="6">
    <source>
        <dbReference type="Proteomes" id="UP001594288"/>
    </source>
</evidence>
<dbReference type="PANTHER" id="PTHR43884:SF12">
    <property type="entry name" value="ISOVALERYL-COA DEHYDROGENASE, MITOCHONDRIAL-RELATED"/>
    <property type="match status" value="1"/>
</dbReference>
<evidence type="ECO:0000256" key="1">
    <source>
        <dbReference type="ARBA" id="ARBA00009347"/>
    </source>
</evidence>
<name>A0ABV6YR28_UNCEI</name>
<accession>A0ABV6YR28</accession>
<keyword evidence="6" id="KW-1185">Reference proteome</keyword>
<dbReference type="PROSITE" id="PS00073">
    <property type="entry name" value="ACYL_COA_DH_2"/>
    <property type="match status" value="1"/>
</dbReference>
<feature type="non-terminal residue" evidence="5">
    <location>
        <position position="1"/>
    </location>
</feature>
<evidence type="ECO:0000256" key="3">
    <source>
        <dbReference type="ARBA" id="ARBA00022827"/>
    </source>
</evidence>
<keyword evidence="3" id="KW-0274">FAD</keyword>
<reference evidence="5 6" key="1">
    <citation type="submission" date="2024-09" db="EMBL/GenBank/DDBJ databases">
        <authorList>
            <person name="D'Angelo T."/>
        </authorList>
    </citation>
    <scope>NUCLEOTIDE SEQUENCE [LARGE SCALE GENOMIC DNA]</scope>
    <source>
        <strain evidence="5">SAG AM-311-F02</strain>
    </source>
</reference>
<evidence type="ECO:0000313" key="5">
    <source>
        <dbReference type="EMBL" id="MFC1800412.1"/>
    </source>
</evidence>
<dbReference type="InterPro" id="IPR009075">
    <property type="entry name" value="AcylCo_DH/oxidase_C"/>
</dbReference>
<gene>
    <name evidence="5" type="ORF">ACFL2Z_05870</name>
</gene>
<dbReference type="Gene3D" id="2.40.110.10">
    <property type="entry name" value="Butyryl-CoA Dehydrogenase, subunit A, domain 2"/>
    <property type="match status" value="1"/>
</dbReference>
<dbReference type="Proteomes" id="UP001594288">
    <property type="component" value="Unassembled WGS sequence"/>
</dbReference>
<organism evidence="5 6">
    <name type="scientific">Eiseniibacteriota bacterium</name>
    <dbReference type="NCBI Taxonomy" id="2212470"/>
    <lineage>
        <taxon>Bacteria</taxon>
        <taxon>Candidatus Eiseniibacteriota</taxon>
    </lineage>
</organism>
<evidence type="ECO:0000256" key="2">
    <source>
        <dbReference type="ARBA" id="ARBA00022630"/>
    </source>
</evidence>
<comment type="similarity">
    <text evidence="1">Belongs to the acyl-CoA dehydrogenase family.</text>
</comment>
<dbReference type="EMBL" id="JBHPEI010000151">
    <property type="protein sequence ID" value="MFC1800412.1"/>
    <property type="molecule type" value="Genomic_DNA"/>
</dbReference>
<comment type="caution">
    <text evidence="5">The sequence shown here is derived from an EMBL/GenBank/DDBJ whole genome shotgun (WGS) entry which is preliminary data.</text>
</comment>
<dbReference type="InterPro" id="IPR036250">
    <property type="entry name" value="AcylCo_DH-like_C"/>
</dbReference>
<dbReference type="Gene3D" id="1.20.140.10">
    <property type="entry name" value="Butyryl-CoA Dehydrogenase, subunit A, domain 3"/>
    <property type="match status" value="1"/>
</dbReference>
<dbReference type="InterPro" id="IPR006089">
    <property type="entry name" value="Acyl-CoA_DH_CS"/>
</dbReference>
<dbReference type="SUPFAM" id="SSF56645">
    <property type="entry name" value="Acyl-CoA dehydrogenase NM domain-like"/>
    <property type="match status" value="1"/>
</dbReference>
<proteinExistence type="inferred from homology"/>
<sequence>VVTTSTDREKGTRGITAFILEKGMPGFKPGKKESKLGVCGSDTGELIFEDCRVPAENMLGKEGEGFKVFLRTLDGGRISIGAMALGIAQGALDASLKYSKERKQFGQSISRFGAIQNMLADMATEIEASRLLVYNASLMKDRGERIIKEAAMAKLYASEAAMRATRVAIQIHGGYGYMREYDVQRFYRDAKITVIGEGTSEIQKLVIARELLR</sequence>
<evidence type="ECO:0000259" key="4">
    <source>
        <dbReference type="Pfam" id="PF00441"/>
    </source>
</evidence>
<protein>
    <submittedName>
        <fullName evidence="5">Acyl-CoA dehydrogenase family protein</fullName>
    </submittedName>
</protein>
<dbReference type="Pfam" id="PF00441">
    <property type="entry name" value="Acyl-CoA_dh_1"/>
    <property type="match status" value="1"/>
</dbReference>
<feature type="domain" description="Acyl-CoA dehydrogenase/oxidase C-terminal" evidence="4">
    <location>
        <begin position="63"/>
        <end position="212"/>
    </location>
</feature>
<keyword evidence="2" id="KW-0285">Flavoprotein</keyword>